<dbReference type="GO" id="GO:0008830">
    <property type="term" value="F:dTDP-4-dehydrorhamnose 3,5-epimerase activity"/>
    <property type="evidence" value="ECO:0007669"/>
    <property type="project" value="UniProtKB-EC"/>
</dbReference>
<dbReference type="GO" id="GO:0000271">
    <property type="term" value="P:polysaccharide biosynthetic process"/>
    <property type="evidence" value="ECO:0007669"/>
    <property type="project" value="TreeGrafter"/>
</dbReference>
<evidence type="ECO:0000256" key="3">
    <source>
        <dbReference type="ARBA" id="ARBA00012098"/>
    </source>
</evidence>
<protein>
    <recommendedName>
        <fullName evidence="4">dTDP-4-dehydrorhamnose 3,5-epimerase</fullName>
        <ecNumber evidence="3">5.1.3.13</ecNumber>
    </recommendedName>
    <alternativeName>
        <fullName evidence="6">Thymidine diphospho-4-keto-rhamnose 3,5-epimerase</fullName>
    </alternativeName>
    <alternativeName>
        <fullName evidence="5">dTDP-4-keto-6-deoxyglucose 3,5-epimerase</fullName>
    </alternativeName>
    <alternativeName>
        <fullName evidence="7">dTDP-6-deoxy-D-xylo-4-hexulose 3,5-epimerase</fullName>
    </alternativeName>
</protein>
<dbReference type="PANTHER" id="PTHR21047">
    <property type="entry name" value="DTDP-6-DEOXY-D-GLUCOSE-3,5 EPIMERASE"/>
    <property type="match status" value="1"/>
</dbReference>
<name>A0A7H9BGD4_9NEIS</name>
<evidence type="ECO:0000256" key="1">
    <source>
        <dbReference type="ARBA" id="ARBA00001298"/>
    </source>
</evidence>
<dbReference type="GO" id="GO:0005829">
    <property type="term" value="C:cytosol"/>
    <property type="evidence" value="ECO:0007669"/>
    <property type="project" value="TreeGrafter"/>
</dbReference>
<dbReference type="InterPro" id="IPR014710">
    <property type="entry name" value="RmlC-like_jellyroll"/>
</dbReference>
<comment type="function">
    <text evidence="2">Catalyzes the epimerization of the C3' and C5'positions of dTDP-6-deoxy-D-xylo-4-hexulose, forming dTDP-6-deoxy-L-lyxo-4-hexulose.</text>
</comment>
<dbReference type="InterPro" id="IPR011051">
    <property type="entry name" value="RmlC_Cupin_sf"/>
</dbReference>
<evidence type="ECO:0000256" key="6">
    <source>
        <dbReference type="ARBA" id="ARBA00031424"/>
    </source>
</evidence>
<organism evidence="9 10">
    <name type="scientific">Chitinibacter bivalviorum</name>
    <dbReference type="NCBI Taxonomy" id="2739434"/>
    <lineage>
        <taxon>Bacteria</taxon>
        <taxon>Pseudomonadati</taxon>
        <taxon>Pseudomonadota</taxon>
        <taxon>Betaproteobacteria</taxon>
        <taxon>Neisseriales</taxon>
        <taxon>Chitinibacteraceae</taxon>
        <taxon>Chitinibacter</taxon>
    </lineage>
</organism>
<evidence type="ECO:0000256" key="7">
    <source>
        <dbReference type="ARBA" id="ARBA00033311"/>
    </source>
</evidence>
<evidence type="ECO:0000256" key="5">
    <source>
        <dbReference type="ARBA" id="ARBA00029758"/>
    </source>
</evidence>
<gene>
    <name evidence="9" type="ORF">HQ393_01395</name>
</gene>
<keyword evidence="10" id="KW-1185">Reference proteome</keyword>
<dbReference type="EC" id="5.1.3.13" evidence="3"/>
<dbReference type="InterPro" id="IPR000888">
    <property type="entry name" value="RmlC-like"/>
</dbReference>
<comment type="catalytic activity">
    <reaction evidence="1">
        <text>dTDP-4-dehydro-6-deoxy-alpha-D-glucose = dTDP-4-dehydro-beta-L-rhamnose</text>
        <dbReference type="Rhea" id="RHEA:16969"/>
        <dbReference type="ChEBI" id="CHEBI:57649"/>
        <dbReference type="ChEBI" id="CHEBI:62830"/>
        <dbReference type="EC" id="5.1.3.13"/>
    </reaction>
</comment>
<proteinExistence type="predicted"/>
<evidence type="ECO:0000256" key="8">
    <source>
        <dbReference type="PIRSR" id="PIRSR600888-3"/>
    </source>
</evidence>
<dbReference type="KEGG" id="chiz:HQ393_01395"/>
<dbReference type="SUPFAM" id="SSF51182">
    <property type="entry name" value="RmlC-like cupins"/>
    <property type="match status" value="1"/>
</dbReference>
<dbReference type="AlphaFoldDB" id="A0A7H9BGD4"/>
<dbReference type="Proteomes" id="UP000509597">
    <property type="component" value="Chromosome"/>
</dbReference>
<reference evidence="9 10" key="1">
    <citation type="submission" date="2020-07" db="EMBL/GenBank/DDBJ databases">
        <title>Complete genome sequence of Chitinibacter sp. 2T18.</title>
        <authorList>
            <person name="Bae J.-W."/>
            <person name="Choi J.-W."/>
        </authorList>
    </citation>
    <scope>NUCLEOTIDE SEQUENCE [LARGE SCALE GENOMIC DNA]</scope>
    <source>
        <strain evidence="9 10">2T18</strain>
    </source>
</reference>
<evidence type="ECO:0000313" key="10">
    <source>
        <dbReference type="Proteomes" id="UP000509597"/>
    </source>
</evidence>
<evidence type="ECO:0000313" key="9">
    <source>
        <dbReference type="EMBL" id="QLG87001.1"/>
    </source>
</evidence>
<evidence type="ECO:0000256" key="2">
    <source>
        <dbReference type="ARBA" id="ARBA00001997"/>
    </source>
</evidence>
<feature type="site" description="Participates in a stacking interaction with the thymidine ring of dTDP-4-oxo-6-deoxyglucose" evidence="8">
    <location>
        <position position="120"/>
    </location>
</feature>
<dbReference type="PANTHER" id="PTHR21047:SF2">
    <property type="entry name" value="THYMIDINE DIPHOSPHO-4-KETO-RHAMNOSE 3,5-EPIMERASE"/>
    <property type="match status" value="1"/>
</dbReference>
<dbReference type="EMBL" id="CP058627">
    <property type="protein sequence ID" value="QLG87001.1"/>
    <property type="molecule type" value="Genomic_DNA"/>
</dbReference>
<dbReference type="Gene3D" id="2.60.120.10">
    <property type="entry name" value="Jelly Rolls"/>
    <property type="match status" value="1"/>
</dbReference>
<sequence length="159" mass="18296">MTTPNSLFLTPQILLTCTNGQVGLELQRSLAVLGEVIAFDREDCDLGKPSAILELVRCTRGEEFDVAVDLRQSSPTLGKWIGVTLSEENKHLLWIPEGFAHSFLVLSDIAKFLYKTKNYWFPEEERTILWCDDYLNIFCCCLNPLFILKKMNIFLFKNR</sequence>
<dbReference type="Pfam" id="PF00908">
    <property type="entry name" value="dTDP_sugar_isom"/>
    <property type="match status" value="1"/>
</dbReference>
<dbReference type="GO" id="GO:0019305">
    <property type="term" value="P:dTDP-rhamnose biosynthetic process"/>
    <property type="evidence" value="ECO:0007669"/>
    <property type="project" value="TreeGrafter"/>
</dbReference>
<dbReference type="RefSeq" id="WP_179357087.1">
    <property type="nucleotide sequence ID" value="NZ_CP058627.1"/>
</dbReference>
<accession>A0A7H9BGD4</accession>
<evidence type="ECO:0000256" key="4">
    <source>
        <dbReference type="ARBA" id="ARBA00019595"/>
    </source>
</evidence>